<dbReference type="AlphaFoldDB" id="A0AAC9LFW5"/>
<organism evidence="1 2">
    <name type="scientific">Actinoalloteichus fjordicus</name>
    <dbReference type="NCBI Taxonomy" id="1612552"/>
    <lineage>
        <taxon>Bacteria</taxon>
        <taxon>Bacillati</taxon>
        <taxon>Actinomycetota</taxon>
        <taxon>Actinomycetes</taxon>
        <taxon>Pseudonocardiales</taxon>
        <taxon>Pseudonocardiaceae</taxon>
        <taxon>Actinoalloteichus</taxon>
    </lineage>
</organism>
<keyword evidence="2" id="KW-1185">Reference proteome</keyword>
<gene>
    <name evidence="1" type="ORF">UA74_25370</name>
</gene>
<proteinExistence type="predicted"/>
<evidence type="ECO:0000313" key="1">
    <source>
        <dbReference type="EMBL" id="APU17083.1"/>
    </source>
</evidence>
<sequence length="112" mass="12386">MVDDEVVEGVMEAIEDDYLDLTVIMYLARDQTADDHELLRVAAVIAEERVRDGKIVPGDLAKNGFVPWKVSSAESAGRILAEADAWADAGKEVYFGTIAWFDLPERLDGNDE</sequence>
<accession>A0AAC9LFW5</accession>
<name>A0AAC9LFW5_9PSEU</name>
<protein>
    <submittedName>
        <fullName evidence="1">Uncharacterized protein</fullName>
    </submittedName>
</protein>
<dbReference type="EMBL" id="CP016076">
    <property type="protein sequence ID" value="APU17083.1"/>
    <property type="molecule type" value="Genomic_DNA"/>
</dbReference>
<dbReference type="KEGG" id="acad:UA74_25370"/>
<evidence type="ECO:0000313" key="2">
    <source>
        <dbReference type="Proteomes" id="UP000185511"/>
    </source>
</evidence>
<dbReference type="Proteomes" id="UP000185511">
    <property type="component" value="Chromosome"/>
</dbReference>
<reference evidence="2" key="1">
    <citation type="submission" date="2016-06" db="EMBL/GenBank/DDBJ databases">
        <title>Complete genome sequence of Actinoalloteichus fjordicus DSM 46855 (=ADI127-17), type strain of the new species Actinoalloteichus fjordicus.</title>
        <authorList>
            <person name="Ruckert C."/>
            <person name="Nouioui I."/>
            <person name="Willmese J."/>
            <person name="van Wezel G."/>
            <person name="Klenk H.-P."/>
            <person name="Kalinowski J."/>
            <person name="Zotchev S.B."/>
        </authorList>
    </citation>
    <scope>NUCLEOTIDE SEQUENCE [LARGE SCALE GENOMIC DNA]</scope>
    <source>
        <strain evidence="2">ADI127-7</strain>
    </source>
</reference>